<dbReference type="HOGENOM" id="CLU_020336_22_0_4"/>
<protein>
    <recommendedName>
        <fullName evidence="1">AB hydrolase-1 domain-containing protein</fullName>
    </recommendedName>
</protein>
<sequence>MAGGRGRSRGAIVFSHANGFPAGTYRLLFEHWRAAGYTVHAVEKFGHQPAYPVTGNWPHLRDELIHFAEWALVDDAPAWFVGHSLGGFLSVLAAARRPDLARGVVLLDSPIIGGWKARALQFAKATGLGERYSPAAVSRRRRQHWPSDQAAFEHFATKPVFARWHPEVLRDYVAAGTEPAGAVRALSFRREVETEIYRTLPHHLPHVLRSHPLGCPVTFIGGTASAEVRQVGLRATERLTQGRVSWIEGGHLFPMERPLETAEAVLMQLRRLARAHRATG</sequence>
<reference evidence="2 3" key="1">
    <citation type="journal article" date="2007" name="J. Bacteriol.">
        <title>Whole-genome analysis of the methyl tert-butyl ether-degrading beta-proteobacterium Methylibium petroleiphilum PM1.</title>
        <authorList>
            <person name="Kane S.R."/>
            <person name="Chakicherla A.Y."/>
            <person name="Chain P.S.G."/>
            <person name="Schmidt R."/>
            <person name="Shin M.W."/>
            <person name="Legler T.C."/>
            <person name="Scow K.M."/>
            <person name="Larimer F.W."/>
            <person name="Lucas S.M."/>
            <person name="Richardson P.M."/>
            <person name="Hristova K.R."/>
        </authorList>
    </citation>
    <scope>NUCLEOTIDE SEQUENCE [LARGE SCALE GENOMIC DNA]</scope>
    <source>
        <strain evidence="3">ATCC BAA-1232 / LMG 22953 / PM1</strain>
    </source>
</reference>
<dbReference type="Proteomes" id="UP000000366">
    <property type="component" value="Chromosome"/>
</dbReference>
<evidence type="ECO:0000313" key="3">
    <source>
        <dbReference type="Proteomes" id="UP000000366"/>
    </source>
</evidence>
<keyword evidence="3" id="KW-1185">Reference proteome</keyword>
<dbReference type="Gene3D" id="3.40.50.1820">
    <property type="entry name" value="alpha/beta hydrolase"/>
    <property type="match status" value="1"/>
</dbReference>
<accession>A2SJQ9</accession>
<dbReference type="STRING" id="420662.Mpe_A2844"/>
<feature type="domain" description="AB hydrolase-1" evidence="1">
    <location>
        <begin position="12"/>
        <end position="264"/>
    </location>
</feature>
<dbReference type="KEGG" id="mpt:Mpe_A2844"/>
<dbReference type="EMBL" id="CP000555">
    <property type="protein sequence ID" value="ABM95798.1"/>
    <property type="molecule type" value="Genomic_DNA"/>
</dbReference>
<dbReference type="InterPro" id="IPR029058">
    <property type="entry name" value="AB_hydrolase_fold"/>
</dbReference>
<dbReference type="AlphaFoldDB" id="A2SJQ9"/>
<proteinExistence type="predicted"/>
<dbReference type="Pfam" id="PF12697">
    <property type="entry name" value="Abhydrolase_6"/>
    <property type="match status" value="1"/>
</dbReference>
<gene>
    <name evidence="2" type="ordered locus">Mpe_A2844</name>
</gene>
<dbReference type="RefSeq" id="WP_011830427.1">
    <property type="nucleotide sequence ID" value="NC_008825.1"/>
</dbReference>
<dbReference type="SUPFAM" id="SSF53474">
    <property type="entry name" value="alpha/beta-Hydrolases"/>
    <property type="match status" value="1"/>
</dbReference>
<dbReference type="InterPro" id="IPR050228">
    <property type="entry name" value="Carboxylesterase_BioH"/>
</dbReference>
<dbReference type="InterPro" id="IPR000073">
    <property type="entry name" value="AB_hydrolase_1"/>
</dbReference>
<dbReference type="PANTHER" id="PTHR43194">
    <property type="entry name" value="HYDROLASE ALPHA/BETA FOLD FAMILY"/>
    <property type="match status" value="1"/>
</dbReference>
<evidence type="ECO:0000259" key="1">
    <source>
        <dbReference type="Pfam" id="PF12697"/>
    </source>
</evidence>
<dbReference type="PANTHER" id="PTHR43194:SF2">
    <property type="entry name" value="PEROXISOMAL MEMBRANE PROTEIN LPX1"/>
    <property type="match status" value="1"/>
</dbReference>
<evidence type="ECO:0000313" key="2">
    <source>
        <dbReference type="EMBL" id="ABM95798.1"/>
    </source>
</evidence>
<organism evidence="2 3">
    <name type="scientific">Methylibium petroleiphilum (strain ATCC BAA-1232 / LMG 22953 / PM1)</name>
    <dbReference type="NCBI Taxonomy" id="420662"/>
    <lineage>
        <taxon>Bacteria</taxon>
        <taxon>Pseudomonadati</taxon>
        <taxon>Pseudomonadota</taxon>
        <taxon>Betaproteobacteria</taxon>
        <taxon>Burkholderiales</taxon>
        <taxon>Sphaerotilaceae</taxon>
        <taxon>Methylibium</taxon>
    </lineage>
</organism>
<name>A2SJQ9_METPP</name>
<dbReference type="eggNOG" id="COG2267">
    <property type="taxonomic scope" value="Bacteria"/>
</dbReference>